<dbReference type="EMBL" id="OX458332">
    <property type="protein sequence ID" value="CAI8889322.1"/>
    <property type="molecule type" value="Genomic_DNA"/>
</dbReference>
<dbReference type="Proteomes" id="UP001158598">
    <property type="component" value="Chromosome"/>
</dbReference>
<dbReference type="InterPro" id="IPR027417">
    <property type="entry name" value="P-loop_NTPase"/>
</dbReference>
<accession>A0AA35Y1P9</accession>
<feature type="transmembrane region" description="Helical" evidence="1">
    <location>
        <begin position="440"/>
        <end position="462"/>
    </location>
</feature>
<dbReference type="Gene3D" id="3.40.50.300">
    <property type="entry name" value="P-loop containing nucleotide triphosphate hydrolases"/>
    <property type="match status" value="1"/>
</dbReference>
<protein>
    <submittedName>
        <fullName evidence="3">G domain-containing protein</fullName>
    </submittedName>
</protein>
<keyword evidence="1" id="KW-1133">Transmembrane helix</keyword>
<dbReference type="Pfam" id="PF01926">
    <property type="entry name" value="MMR_HSR1"/>
    <property type="match status" value="1"/>
</dbReference>
<feature type="domain" description="G" evidence="2">
    <location>
        <begin position="56"/>
        <end position="164"/>
    </location>
</feature>
<dbReference type="CDD" id="cd00882">
    <property type="entry name" value="Ras_like_GTPase"/>
    <property type="match status" value="1"/>
</dbReference>
<sequence>MNQQEYSAIRSEILAWVQALAHAGWLSREDVEPFAGLDDTSPGTLFDGSIHRPLVIGFFGGTGVGKSSLLNRLAGAAIARVGVERPTSREVSLYAHESVRLDRFPPDLPLDRIRLAHHHNDTLRRLVWIDMPDIDSTETANRELALRWIPHIDLLIYVVSPERYRDDCGWAMLMEQRGTHAWAFVMNQWDHGDPVQIQDFLALLKNSGFAEPYLFRTQCASDDGTPAAADDFASLERLIEELADKHLVDQIESQALACRTRRLQTCLAVVKARLEQRSAWDAQRGSWEAQWNEVATELKQGLAWVTQRAAEEFLAGRLKSLAPPESAADGDGPPVNAVWDPWAQQRWEDVLAGLTVDADDRKLPRLPLQQALAPLATGASATVGRRVEERLRCALSRPGNRLQRVLYRLCRIASLLLPLGAAGWVTFNVVTFYYRSSTEHLGYLGVDFAVHSALLIILAWLLPYLSYRALKPSAERAALKGIRAGLDAGLDEIGTGVSRSLEQLGRRSEQLAETASEWLKSCEIPGDDRIIGDSRIARLLPGR</sequence>
<dbReference type="RefSeq" id="WP_017364611.1">
    <property type="nucleotide sequence ID" value="NZ_OX458332.1"/>
</dbReference>
<proteinExistence type="predicted"/>
<dbReference type="InterPro" id="IPR006073">
    <property type="entry name" value="GTP-bd"/>
</dbReference>
<dbReference type="GO" id="GO:0005525">
    <property type="term" value="F:GTP binding"/>
    <property type="evidence" value="ECO:0007669"/>
    <property type="project" value="InterPro"/>
</dbReference>
<keyword evidence="1" id="KW-0472">Membrane</keyword>
<name>A0AA35Y1P9_METCP</name>
<reference evidence="3" key="1">
    <citation type="submission" date="2023-03" db="EMBL/GenBank/DDBJ databases">
        <authorList>
            <person name="Pearce D."/>
        </authorList>
    </citation>
    <scope>NUCLEOTIDE SEQUENCE</scope>
    <source>
        <strain evidence="3">Mc</strain>
    </source>
</reference>
<dbReference type="AlphaFoldDB" id="A0AA35Y1P9"/>
<evidence type="ECO:0000259" key="2">
    <source>
        <dbReference type="Pfam" id="PF01926"/>
    </source>
</evidence>
<feature type="transmembrane region" description="Helical" evidence="1">
    <location>
        <begin position="412"/>
        <end position="434"/>
    </location>
</feature>
<evidence type="ECO:0000313" key="4">
    <source>
        <dbReference type="Proteomes" id="UP001158598"/>
    </source>
</evidence>
<keyword evidence="1" id="KW-0812">Transmembrane</keyword>
<evidence type="ECO:0000256" key="1">
    <source>
        <dbReference type="SAM" id="Phobius"/>
    </source>
</evidence>
<organism evidence="3 4">
    <name type="scientific">Methylococcus capsulatus</name>
    <dbReference type="NCBI Taxonomy" id="414"/>
    <lineage>
        <taxon>Bacteria</taxon>
        <taxon>Pseudomonadati</taxon>
        <taxon>Pseudomonadota</taxon>
        <taxon>Gammaproteobacteria</taxon>
        <taxon>Methylococcales</taxon>
        <taxon>Methylococcaceae</taxon>
        <taxon>Methylococcus</taxon>
    </lineage>
</organism>
<evidence type="ECO:0000313" key="3">
    <source>
        <dbReference type="EMBL" id="CAI8889322.1"/>
    </source>
</evidence>
<gene>
    <name evidence="3" type="ORF">MCNOR_3223</name>
</gene>
<dbReference type="SUPFAM" id="SSF52540">
    <property type="entry name" value="P-loop containing nucleoside triphosphate hydrolases"/>
    <property type="match status" value="1"/>
</dbReference>